<organism evidence="3">
    <name type="scientific">marine metagenome</name>
    <dbReference type="NCBI Taxonomy" id="408172"/>
    <lineage>
        <taxon>unclassified sequences</taxon>
        <taxon>metagenomes</taxon>
        <taxon>ecological metagenomes</taxon>
    </lineage>
</organism>
<gene>
    <name evidence="3" type="ORF">METZ01_LOCUS347468</name>
</gene>
<reference evidence="3" key="1">
    <citation type="submission" date="2018-05" db="EMBL/GenBank/DDBJ databases">
        <authorList>
            <person name="Lanie J.A."/>
            <person name="Ng W.-L."/>
            <person name="Kazmierczak K.M."/>
            <person name="Andrzejewski T.M."/>
            <person name="Davidsen T.M."/>
            <person name="Wayne K.J."/>
            <person name="Tettelin H."/>
            <person name="Glass J.I."/>
            <person name="Rusch D."/>
            <person name="Podicherti R."/>
            <person name="Tsui H.-C.T."/>
            <person name="Winkler M.E."/>
        </authorList>
    </citation>
    <scope>NUCLEOTIDE SEQUENCE</scope>
</reference>
<evidence type="ECO:0000259" key="2">
    <source>
        <dbReference type="Pfam" id="PF01521"/>
    </source>
</evidence>
<dbReference type="InterPro" id="IPR016092">
    <property type="entry name" value="ATAP"/>
</dbReference>
<sequence length="117" mass="12874">MIDTQQKKPAIISFTHQALDRIRAILNEAPKGALGIRFGVKSGGCSGMAYEVTYAMEEKQNDEKITEGDMVIYIEAAATLFLIGSEVDWNQNDLQSSFSFNNPNELSRCGCGESFSI</sequence>
<accession>A0A382RA75</accession>
<evidence type="ECO:0000256" key="1">
    <source>
        <dbReference type="ARBA" id="ARBA00006718"/>
    </source>
</evidence>
<comment type="similarity">
    <text evidence="1">Belongs to the HesB/IscA family.</text>
</comment>
<dbReference type="InterPro" id="IPR000361">
    <property type="entry name" value="ATAP_core_dom"/>
</dbReference>
<protein>
    <recommendedName>
        <fullName evidence="2">Core domain-containing protein</fullName>
    </recommendedName>
</protein>
<dbReference type="Pfam" id="PF01521">
    <property type="entry name" value="Fe-S_biosyn"/>
    <property type="match status" value="1"/>
</dbReference>
<dbReference type="PROSITE" id="PS01152">
    <property type="entry name" value="HESB"/>
    <property type="match status" value="1"/>
</dbReference>
<feature type="domain" description="Core" evidence="2">
    <location>
        <begin position="12"/>
        <end position="113"/>
    </location>
</feature>
<evidence type="ECO:0000313" key="3">
    <source>
        <dbReference type="EMBL" id="SVC94614.1"/>
    </source>
</evidence>
<dbReference type="PANTHER" id="PTHR10072">
    <property type="entry name" value="IRON-SULFUR CLUSTER ASSEMBLY PROTEIN"/>
    <property type="match status" value="1"/>
</dbReference>
<dbReference type="InterPro" id="IPR017870">
    <property type="entry name" value="FeS_cluster_insertion_CS"/>
</dbReference>
<dbReference type="Gene3D" id="2.60.300.12">
    <property type="entry name" value="HesB-like domain"/>
    <property type="match status" value="1"/>
</dbReference>
<proteinExistence type="inferred from homology"/>
<dbReference type="InterPro" id="IPR035903">
    <property type="entry name" value="HesB-like_dom_sf"/>
</dbReference>
<dbReference type="GO" id="GO:0016226">
    <property type="term" value="P:iron-sulfur cluster assembly"/>
    <property type="evidence" value="ECO:0007669"/>
    <property type="project" value="InterPro"/>
</dbReference>
<dbReference type="NCBIfam" id="TIGR00049">
    <property type="entry name" value="iron-sulfur cluster assembly accessory protein"/>
    <property type="match status" value="1"/>
</dbReference>
<dbReference type="AlphaFoldDB" id="A0A382RA75"/>
<dbReference type="GO" id="GO:0005739">
    <property type="term" value="C:mitochondrion"/>
    <property type="evidence" value="ECO:0007669"/>
    <property type="project" value="TreeGrafter"/>
</dbReference>
<dbReference type="PANTHER" id="PTHR10072:SF41">
    <property type="entry name" value="IRON-SULFUR CLUSTER ASSEMBLY 1 HOMOLOG, MITOCHONDRIAL"/>
    <property type="match status" value="1"/>
</dbReference>
<dbReference type="GO" id="GO:0051537">
    <property type="term" value="F:2 iron, 2 sulfur cluster binding"/>
    <property type="evidence" value="ECO:0007669"/>
    <property type="project" value="TreeGrafter"/>
</dbReference>
<dbReference type="InterPro" id="IPR050322">
    <property type="entry name" value="Fe-S_cluster_asmbl/transfer"/>
</dbReference>
<name>A0A382RA75_9ZZZZ</name>
<dbReference type="EMBL" id="UINC01120245">
    <property type="protein sequence ID" value="SVC94614.1"/>
    <property type="molecule type" value="Genomic_DNA"/>
</dbReference>
<dbReference type="SUPFAM" id="SSF89360">
    <property type="entry name" value="HesB-like domain"/>
    <property type="match status" value="1"/>
</dbReference>